<protein>
    <submittedName>
        <fullName evidence="1">Uncharacterized protein</fullName>
    </submittedName>
</protein>
<gene>
    <name evidence="1" type="ORF">H9647_19555</name>
</gene>
<dbReference type="Proteomes" id="UP000608071">
    <property type="component" value="Unassembled WGS sequence"/>
</dbReference>
<accession>A0ABR8T3B1</accession>
<name>A0ABR8T3B1_9BACL</name>
<reference evidence="1 2" key="1">
    <citation type="submission" date="2020-08" db="EMBL/GenBank/DDBJ databases">
        <title>A Genomic Blueprint of the Chicken Gut Microbiome.</title>
        <authorList>
            <person name="Gilroy R."/>
            <person name="Ravi A."/>
            <person name="Getino M."/>
            <person name="Pursley I."/>
            <person name="Horton D.L."/>
            <person name="Alikhan N.-F."/>
            <person name="Baker D."/>
            <person name="Gharbi K."/>
            <person name="Hall N."/>
            <person name="Watson M."/>
            <person name="Adriaenssens E.M."/>
            <person name="Foster-Nyarko E."/>
            <person name="Jarju S."/>
            <person name="Secka A."/>
            <person name="Antonio M."/>
            <person name="Oren A."/>
            <person name="Chaudhuri R."/>
            <person name="La Ragione R.M."/>
            <person name="Hildebrand F."/>
            <person name="Pallen M.J."/>
        </authorList>
    </citation>
    <scope>NUCLEOTIDE SEQUENCE [LARGE SCALE GENOMIC DNA]</scope>
    <source>
        <strain evidence="1 2">Sa2BVA9</strain>
    </source>
</reference>
<dbReference type="RefSeq" id="WP_191803183.1">
    <property type="nucleotide sequence ID" value="NZ_JACSQL010000011.1"/>
</dbReference>
<proteinExistence type="predicted"/>
<dbReference type="EMBL" id="JACSQL010000011">
    <property type="protein sequence ID" value="MBD7970265.1"/>
    <property type="molecule type" value="Genomic_DNA"/>
</dbReference>
<organism evidence="1 2">
    <name type="scientific">Paenibacillus gallinarum</name>
    <dbReference type="NCBI Taxonomy" id="2762232"/>
    <lineage>
        <taxon>Bacteria</taxon>
        <taxon>Bacillati</taxon>
        <taxon>Bacillota</taxon>
        <taxon>Bacilli</taxon>
        <taxon>Bacillales</taxon>
        <taxon>Paenibacillaceae</taxon>
        <taxon>Paenibacillus</taxon>
    </lineage>
</organism>
<evidence type="ECO:0000313" key="1">
    <source>
        <dbReference type="EMBL" id="MBD7970265.1"/>
    </source>
</evidence>
<keyword evidence="2" id="KW-1185">Reference proteome</keyword>
<comment type="caution">
    <text evidence="1">The sequence shown here is derived from an EMBL/GenBank/DDBJ whole genome shotgun (WGS) entry which is preliminary data.</text>
</comment>
<evidence type="ECO:0000313" key="2">
    <source>
        <dbReference type="Proteomes" id="UP000608071"/>
    </source>
</evidence>
<sequence>MKFSKVEMEKLREIKALFVQIQEKFDALQNETQENIKDYHNENHSLNHCIRWGAQASDELTR</sequence>